<dbReference type="InterPro" id="IPR032834">
    <property type="entry name" value="NatK-like_C"/>
</dbReference>
<organism evidence="3 4">
    <name type="scientific">Globicatella sulfidifaciens</name>
    <dbReference type="NCBI Taxonomy" id="136093"/>
    <lineage>
        <taxon>Bacteria</taxon>
        <taxon>Bacillati</taxon>
        <taxon>Bacillota</taxon>
        <taxon>Bacilli</taxon>
        <taxon>Lactobacillales</taxon>
        <taxon>Aerococcaceae</taxon>
        <taxon>Globicatella</taxon>
    </lineage>
</organism>
<dbReference type="Pfam" id="PF14501">
    <property type="entry name" value="HATPase_c_5"/>
    <property type="match status" value="1"/>
</dbReference>
<feature type="domain" description="Sensor histidine kinase NatK-like C-terminal" evidence="2">
    <location>
        <begin position="230"/>
        <end position="334"/>
    </location>
</feature>
<keyword evidence="1" id="KW-0812">Transmembrane</keyword>
<comment type="caution">
    <text evidence="3">The sequence shown here is derived from an EMBL/GenBank/DDBJ whole genome shotgun (WGS) entry which is preliminary data.</text>
</comment>
<sequence>EFLASIVWQIYVTFILETRLANNLFVECLNFIGIVALILAIIFFWDHKINYVSLKNAVNRKIVIMFIMTGILIFLASNIGFLLTKTAYHLGNSYSVFFVRTVVNISGICLLYMQQYQLIDQNRRRELDAIQNLFQSQYHQYKAHAENTNYINRKAHDLKHQIQVILAEDDVEVRRRYLSDLNDAIQSLNHKIETGNGVLDTILTRKNMYCQEHDISLTCIANGALLHNIEIMDICSLFGNALDNAIEHVEKIPETEKRLVTLKLQNRGKMVILRVDNYCIDDQLNLMVIPETSKKDKENHGYGLKNIDFIAKKYGGSMTLELEDNWFSLCVVFPIV</sequence>
<dbReference type="GO" id="GO:0042802">
    <property type="term" value="F:identical protein binding"/>
    <property type="evidence" value="ECO:0007669"/>
    <property type="project" value="TreeGrafter"/>
</dbReference>
<gene>
    <name evidence="3" type="ORF">GX355_04420</name>
</gene>
<feature type="transmembrane region" description="Helical" evidence="1">
    <location>
        <begin position="94"/>
        <end position="113"/>
    </location>
</feature>
<evidence type="ECO:0000313" key="4">
    <source>
        <dbReference type="Proteomes" id="UP000541058"/>
    </source>
</evidence>
<proteinExistence type="predicted"/>
<dbReference type="SUPFAM" id="SSF55874">
    <property type="entry name" value="ATPase domain of HSP90 chaperone/DNA topoisomerase II/histidine kinase"/>
    <property type="match status" value="1"/>
</dbReference>
<keyword evidence="1" id="KW-0472">Membrane</keyword>
<dbReference type="CDD" id="cd16935">
    <property type="entry name" value="HATPase_AgrC-ComD-like"/>
    <property type="match status" value="1"/>
</dbReference>
<dbReference type="PANTHER" id="PTHR40448:SF1">
    <property type="entry name" value="TWO-COMPONENT SENSOR HISTIDINE KINASE"/>
    <property type="match status" value="1"/>
</dbReference>
<feature type="transmembrane region" description="Helical" evidence="1">
    <location>
        <begin position="66"/>
        <end position="88"/>
    </location>
</feature>
<dbReference type="RefSeq" id="WP_276647412.1">
    <property type="nucleotide sequence ID" value="NZ_JAAYSM010000135.1"/>
</dbReference>
<dbReference type="PANTHER" id="PTHR40448">
    <property type="entry name" value="TWO-COMPONENT SENSOR HISTIDINE KINASE"/>
    <property type="match status" value="1"/>
</dbReference>
<dbReference type="InterPro" id="IPR036890">
    <property type="entry name" value="HATPase_C_sf"/>
</dbReference>
<dbReference type="Proteomes" id="UP000541058">
    <property type="component" value="Unassembled WGS sequence"/>
</dbReference>
<name>A0A7X8H000_9LACT</name>
<dbReference type="AlphaFoldDB" id="A0A7X8H000"/>
<reference evidence="3 4" key="1">
    <citation type="journal article" date="2020" name="Biotechnol. Biofuels">
        <title>New insights from the biogas microbiome by comprehensive genome-resolved metagenomics of nearly 1600 species originating from multiple anaerobic digesters.</title>
        <authorList>
            <person name="Campanaro S."/>
            <person name="Treu L."/>
            <person name="Rodriguez-R L.M."/>
            <person name="Kovalovszki A."/>
            <person name="Ziels R.M."/>
            <person name="Maus I."/>
            <person name="Zhu X."/>
            <person name="Kougias P.G."/>
            <person name="Basile A."/>
            <person name="Luo G."/>
            <person name="Schluter A."/>
            <person name="Konstantinidis K.T."/>
            <person name="Angelidaki I."/>
        </authorList>
    </citation>
    <scope>NUCLEOTIDE SEQUENCE [LARGE SCALE GENOMIC DNA]</scope>
    <source>
        <strain evidence="3">AS23ysBPME_34</strain>
    </source>
</reference>
<accession>A0A7X8H000</accession>
<feature type="transmembrane region" description="Helical" evidence="1">
    <location>
        <begin position="24"/>
        <end position="45"/>
    </location>
</feature>
<evidence type="ECO:0000313" key="3">
    <source>
        <dbReference type="EMBL" id="NLJ18087.1"/>
    </source>
</evidence>
<evidence type="ECO:0000256" key="1">
    <source>
        <dbReference type="SAM" id="Phobius"/>
    </source>
</evidence>
<dbReference type="Gene3D" id="3.30.565.10">
    <property type="entry name" value="Histidine kinase-like ATPase, C-terminal domain"/>
    <property type="match status" value="1"/>
</dbReference>
<protein>
    <submittedName>
        <fullName evidence="3">GHKL domain-containing protein</fullName>
    </submittedName>
</protein>
<evidence type="ECO:0000259" key="2">
    <source>
        <dbReference type="Pfam" id="PF14501"/>
    </source>
</evidence>
<feature type="non-terminal residue" evidence="3">
    <location>
        <position position="1"/>
    </location>
</feature>
<keyword evidence="1" id="KW-1133">Transmembrane helix</keyword>
<dbReference type="EMBL" id="JAAYSM010000135">
    <property type="protein sequence ID" value="NLJ18087.1"/>
    <property type="molecule type" value="Genomic_DNA"/>
</dbReference>